<feature type="region of interest" description="Disordered" evidence="1">
    <location>
        <begin position="1"/>
        <end position="49"/>
    </location>
</feature>
<dbReference type="InterPro" id="IPR050128">
    <property type="entry name" value="Sulfate_adenylyltrnsfr_sub2"/>
</dbReference>
<dbReference type="PANTHER" id="PTHR43196">
    <property type="entry name" value="SULFATE ADENYLYLTRANSFERASE SUBUNIT 2"/>
    <property type="match status" value="1"/>
</dbReference>
<dbReference type="AlphaFoldDB" id="A0A1T3NIF9"/>
<dbReference type="STRING" id="159449.B4N89_45080"/>
<dbReference type="Pfam" id="PF01507">
    <property type="entry name" value="PAPS_reduct"/>
    <property type="match status" value="1"/>
</dbReference>
<dbReference type="Gene3D" id="3.40.50.620">
    <property type="entry name" value="HUPs"/>
    <property type="match status" value="1"/>
</dbReference>
<dbReference type="GO" id="GO:0003824">
    <property type="term" value="F:catalytic activity"/>
    <property type="evidence" value="ECO:0007669"/>
    <property type="project" value="InterPro"/>
</dbReference>
<evidence type="ECO:0000313" key="3">
    <source>
        <dbReference type="EMBL" id="OPC76666.1"/>
    </source>
</evidence>
<dbReference type="PANTHER" id="PTHR43196:SF2">
    <property type="entry name" value="PHOSPHOADENOSINE PHOSPHOSULFATE REDUCTASE"/>
    <property type="match status" value="1"/>
</dbReference>
<feature type="domain" description="Phosphoadenosine phosphosulphate reductase" evidence="2">
    <location>
        <begin position="87"/>
        <end position="251"/>
    </location>
</feature>
<protein>
    <recommendedName>
        <fullName evidence="2">Phosphoadenosine phosphosulphate reductase domain-containing protein</fullName>
    </recommendedName>
</protein>
<proteinExistence type="predicted"/>
<sequence>MPAWSRPRRAWRAGGRTIAPGAPGRPGDLRGVPADRSSRLTKGTSVKPSVDPTPLYARLGSSARMRTKTLRAHERVRRIAAHGGYAAWSGGKDSTVVAHLVRETGMRVCFFDSGMELPETVPYIVAVAQQLDLRLESIAARPSAWESLEASRVWENGSPLAPDWRRLTNLHELTIAGPSRTAHRRYGAGEVLGLRAAEGVKRRRLFAHADDGVYRRLDGTAVACPIWDWTDDDVLAYLAYHRIGLNPIYDKLRAVGAPPRARRVDSIFDDTALTYGRLVWLQRGWPSVYDELIRRLPRIRDYA</sequence>
<dbReference type="EMBL" id="MWQN01000005">
    <property type="protein sequence ID" value="OPC76666.1"/>
    <property type="molecule type" value="Genomic_DNA"/>
</dbReference>
<evidence type="ECO:0000259" key="2">
    <source>
        <dbReference type="Pfam" id="PF01507"/>
    </source>
</evidence>
<organism evidence="3 4">
    <name type="scientific">Embleya scabrispora</name>
    <dbReference type="NCBI Taxonomy" id="159449"/>
    <lineage>
        <taxon>Bacteria</taxon>
        <taxon>Bacillati</taxon>
        <taxon>Actinomycetota</taxon>
        <taxon>Actinomycetes</taxon>
        <taxon>Kitasatosporales</taxon>
        <taxon>Streptomycetaceae</taxon>
        <taxon>Embleya</taxon>
    </lineage>
</organism>
<evidence type="ECO:0000256" key="1">
    <source>
        <dbReference type="SAM" id="MobiDB-lite"/>
    </source>
</evidence>
<dbReference type="InterPro" id="IPR002500">
    <property type="entry name" value="PAPS_reduct_dom"/>
</dbReference>
<dbReference type="Proteomes" id="UP000190037">
    <property type="component" value="Unassembled WGS sequence"/>
</dbReference>
<evidence type="ECO:0000313" key="4">
    <source>
        <dbReference type="Proteomes" id="UP000190037"/>
    </source>
</evidence>
<dbReference type="SUPFAM" id="SSF52402">
    <property type="entry name" value="Adenine nucleotide alpha hydrolases-like"/>
    <property type="match status" value="1"/>
</dbReference>
<reference evidence="3 4" key="1">
    <citation type="submission" date="2017-03" db="EMBL/GenBank/DDBJ databases">
        <title>Draft genome sequence of Streptomyces scabrisporus NF3, endophyte isolated from Amphipterygium adstringens.</title>
        <authorList>
            <person name="Vazquez M."/>
            <person name="Ceapa C.D."/>
            <person name="Rodriguez Luna D."/>
            <person name="Sanchez Esquivel S."/>
        </authorList>
    </citation>
    <scope>NUCLEOTIDE SEQUENCE [LARGE SCALE GENOMIC DNA]</scope>
    <source>
        <strain evidence="3 4">NF3</strain>
    </source>
</reference>
<keyword evidence="4" id="KW-1185">Reference proteome</keyword>
<accession>A0A1T3NIF9</accession>
<gene>
    <name evidence="3" type="ORF">B4N89_45080</name>
</gene>
<feature type="compositionally biased region" description="Basic residues" evidence="1">
    <location>
        <begin position="1"/>
        <end position="11"/>
    </location>
</feature>
<name>A0A1T3NIF9_9ACTN</name>
<comment type="caution">
    <text evidence="3">The sequence shown here is derived from an EMBL/GenBank/DDBJ whole genome shotgun (WGS) entry which is preliminary data.</text>
</comment>
<dbReference type="InterPro" id="IPR014729">
    <property type="entry name" value="Rossmann-like_a/b/a_fold"/>
</dbReference>